<feature type="domain" description="C2H2-type" evidence="6">
    <location>
        <begin position="167"/>
        <end position="195"/>
    </location>
</feature>
<keyword evidence="8" id="KW-1185">Reference proteome</keyword>
<keyword evidence="4" id="KW-0862">Zinc</keyword>
<evidence type="ECO:0000256" key="5">
    <source>
        <dbReference type="PROSITE-ProRule" id="PRU00042"/>
    </source>
</evidence>
<keyword evidence="3 5" id="KW-0863">Zinc-finger</keyword>
<dbReference type="EMBL" id="JAHIBW010000015">
    <property type="protein sequence ID" value="KAG7304358.1"/>
    <property type="molecule type" value="Genomic_DNA"/>
</dbReference>
<dbReference type="PANTHER" id="PTHR19818">
    <property type="entry name" value="ZINC FINGER PROTEIN ZIC AND GLI"/>
    <property type="match status" value="1"/>
</dbReference>
<dbReference type="InterPro" id="IPR036236">
    <property type="entry name" value="Znf_C2H2_sf"/>
</dbReference>
<dbReference type="PANTHER" id="PTHR19818:SF157">
    <property type="entry name" value="C2H2-TYPE DOMAIN-CONTAINING PROTEIN"/>
    <property type="match status" value="1"/>
</dbReference>
<keyword evidence="1" id="KW-0479">Metal-binding</keyword>
<feature type="domain" description="C2H2-type" evidence="6">
    <location>
        <begin position="292"/>
        <end position="319"/>
    </location>
</feature>
<name>A0ABQ7QK85_PLUXY</name>
<dbReference type="SUPFAM" id="SSF57667">
    <property type="entry name" value="beta-beta-alpha zinc fingers"/>
    <property type="match status" value="4"/>
</dbReference>
<keyword evidence="2" id="KW-0677">Repeat</keyword>
<dbReference type="Proteomes" id="UP000823941">
    <property type="component" value="Chromosome 15"/>
</dbReference>
<protein>
    <recommendedName>
        <fullName evidence="6">C2H2-type domain-containing protein</fullName>
    </recommendedName>
</protein>
<dbReference type="PROSITE" id="PS50157">
    <property type="entry name" value="ZINC_FINGER_C2H2_2"/>
    <property type="match status" value="6"/>
</dbReference>
<dbReference type="InterPro" id="IPR013087">
    <property type="entry name" value="Znf_C2H2_type"/>
</dbReference>
<evidence type="ECO:0000259" key="6">
    <source>
        <dbReference type="PROSITE" id="PS50157"/>
    </source>
</evidence>
<comment type="caution">
    <text evidence="7">The sequence shown here is derived from an EMBL/GenBank/DDBJ whole genome shotgun (WGS) entry which is preliminary data.</text>
</comment>
<evidence type="ECO:0000256" key="2">
    <source>
        <dbReference type="ARBA" id="ARBA00022737"/>
    </source>
</evidence>
<evidence type="ECO:0000313" key="8">
    <source>
        <dbReference type="Proteomes" id="UP000823941"/>
    </source>
</evidence>
<feature type="domain" description="C2H2-type" evidence="6">
    <location>
        <begin position="348"/>
        <end position="375"/>
    </location>
</feature>
<feature type="domain" description="C2H2-type" evidence="6">
    <location>
        <begin position="203"/>
        <end position="231"/>
    </location>
</feature>
<dbReference type="InterPro" id="IPR050329">
    <property type="entry name" value="GLI_C2H2-zinc-finger"/>
</dbReference>
<dbReference type="Gene3D" id="3.30.160.60">
    <property type="entry name" value="Classic Zinc Finger"/>
    <property type="match status" value="6"/>
</dbReference>
<evidence type="ECO:0000256" key="1">
    <source>
        <dbReference type="ARBA" id="ARBA00022723"/>
    </source>
</evidence>
<feature type="domain" description="C2H2-type" evidence="6">
    <location>
        <begin position="320"/>
        <end position="347"/>
    </location>
</feature>
<feature type="domain" description="C2H2-type" evidence="6">
    <location>
        <begin position="264"/>
        <end position="291"/>
    </location>
</feature>
<accession>A0ABQ7QK85</accession>
<proteinExistence type="predicted"/>
<gene>
    <name evidence="7" type="ORF">JYU34_011299</name>
</gene>
<dbReference type="SMART" id="SM00355">
    <property type="entry name" value="ZnF_C2H2"/>
    <property type="match status" value="8"/>
</dbReference>
<dbReference type="Pfam" id="PF00096">
    <property type="entry name" value="zf-C2H2"/>
    <property type="match status" value="4"/>
</dbReference>
<reference evidence="7 8" key="1">
    <citation type="submission" date="2021-06" db="EMBL/GenBank/DDBJ databases">
        <title>A haploid diamondback moth (Plutella xylostella L.) genome assembly resolves 31 chromosomes and identifies a diamide resistance mutation.</title>
        <authorList>
            <person name="Ward C.M."/>
            <person name="Perry K.D."/>
            <person name="Baker G."/>
            <person name="Powis K."/>
            <person name="Heckel D.G."/>
            <person name="Baxter S.W."/>
        </authorList>
    </citation>
    <scope>NUCLEOTIDE SEQUENCE [LARGE SCALE GENOMIC DNA]</scope>
    <source>
        <strain evidence="7 8">LV</strain>
        <tissue evidence="7">Single pupa</tissue>
    </source>
</reference>
<sequence>MSASAASLQCPICFHSGVFETAESLRNRLIFVSTNKLSCPVCQEEVIGLDKLTIHLFSHVKLSQHDVHLHKNISENFKTIVNKNCELEQNSVNSMEQKKPTKATVSKNKTTTASTNQPVKFVKIYPKLPVVSVNAVTTLNMKQLPIEEGTQICNPLNIPSVKTEINTICNICGLQFIDTNILRMHRCLIHNIEENSSPTLTRYDCHLCTKNFKMRGSLMVHLRVAHYGFTSGNGSTVTNTRIDASGAESASDNTLSLKNDGKQWQCDVCQKCFTTKYFLKKHKRLHTGETPYSCAQCSKTFTFQQSYHKHLLYHNDEKPHVCNYCGRAFKELSTLHNHQRIHTGEKPFSCETCGKCFRQRVSYLVHRRIHTGVMPYKCTACDKSFRYKVSQRTHKCQAQPPGTVIRNAGDLVEKLKKKHAVITDRVEEMTQDHNESDIHGHNCIEVSEANAELVRCGAKLSFEDTETDNFTLIADAFAGEAKSSDTLCKPINENIRELIDSNFEDLIDAIPLDDKNVPSPSDILKKLCLTQDEDIVRQSENTENYEILREFM</sequence>
<evidence type="ECO:0000256" key="4">
    <source>
        <dbReference type="ARBA" id="ARBA00022833"/>
    </source>
</evidence>
<evidence type="ECO:0000256" key="3">
    <source>
        <dbReference type="ARBA" id="ARBA00022771"/>
    </source>
</evidence>
<organism evidence="7 8">
    <name type="scientific">Plutella xylostella</name>
    <name type="common">Diamondback moth</name>
    <name type="synonym">Plutella maculipennis</name>
    <dbReference type="NCBI Taxonomy" id="51655"/>
    <lineage>
        <taxon>Eukaryota</taxon>
        <taxon>Metazoa</taxon>
        <taxon>Ecdysozoa</taxon>
        <taxon>Arthropoda</taxon>
        <taxon>Hexapoda</taxon>
        <taxon>Insecta</taxon>
        <taxon>Pterygota</taxon>
        <taxon>Neoptera</taxon>
        <taxon>Endopterygota</taxon>
        <taxon>Lepidoptera</taxon>
        <taxon>Glossata</taxon>
        <taxon>Ditrysia</taxon>
        <taxon>Yponomeutoidea</taxon>
        <taxon>Plutellidae</taxon>
        <taxon>Plutella</taxon>
    </lineage>
</organism>
<evidence type="ECO:0000313" key="7">
    <source>
        <dbReference type="EMBL" id="KAG7304358.1"/>
    </source>
</evidence>
<dbReference type="PROSITE" id="PS00028">
    <property type="entry name" value="ZINC_FINGER_C2H2_1"/>
    <property type="match status" value="6"/>
</dbReference>